<dbReference type="AlphaFoldDB" id="A0A2R6AKU7"/>
<reference evidence="6 7" key="1">
    <citation type="submission" date="2017-04" db="EMBL/GenBank/DDBJ databases">
        <title>Novel microbial lineages endemic to geothermal iron-oxide mats fill important gaps in the evolutionary history of Archaea.</title>
        <authorList>
            <person name="Jay Z.J."/>
            <person name="Beam J.P."/>
            <person name="Dlakic M."/>
            <person name="Rusch D.B."/>
            <person name="Kozubal M.A."/>
            <person name="Inskeep W.P."/>
        </authorList>
    </citation>
    <scope>NUCLEOTIDE SEQUENCE [LARGE SCALE GENOMIC DNA]</scope>
    <source>
        <strain evidence="6">OSP_D</strain>
    </source>
</reference>
<evidence type="ECO:0000256" key="3">
    <source>
        <dbReference type="ARBA" id="ARBA00023004"/>
    </source>
</evidence>
<comment type="catalytic activity">
    <reaction evidence="4">
        <text>GTP + H2O = 7,8-dihydroneopterin 2',3'-cyclic phosphate + formate + diphosphate + H(+)</text>
        <dbReference type="Rhea" id="RHEA:25860"/>
        <dbReference type="ChEBI" id="CHEBI:15377"/>
        <dbReference type="ChEBI" id="CHEBI:15378"/>
        <dbReference type="ChEBI" id="CHEBI:15740"/>
        <dbReference type="ChEBI" id="CHEBI:33019"/>
        <dbReference type="ChEBI" id="CHEBI:37565"/>
        <dbReference type="ChEBI" id="CHEBI:58854"/>
        <dbReference type="EC" id="3.5.4.39"/>
    </reaction>
</comment>
<evidence type="ECO:0000256" key="5">
    <source>
        <dbReference type="NCBIfam" id="TIGR00294"/>
    </source>
</evidence>
<comment type="similarity">
    <text evidence="4">Belongs to the GTP cyclohydrolase IV family.</text>
</comment>
<protein>
    <recommendedName>
        <fullName evidence="4 5">GTP cyclohydrolase MptA</fullName>
        <ecNumber evidence="4 5">3.5.4.39</ecNumber>
    </recommendedName>
    <alternativeName>
        <fullName evidence="4">GTP cyclohydrolase IV</fullName>
    </alternativeName>
</protein>
<comment type="cofactor">
    <cofactor evidence="4">
        <name>Fe(2+)</name>
        <dbReference type="ChEBI" id="CHEBI:29033"/>
    </cofactor>
    <text evidence="4">Binds 1 Fe(2+) ion per subunit.</text>
</comment>
<proteinExistence type="inferred from homology"/>
<dbReference type="UniPathway" id="UPA00065"/>
<organism evidence="6 7">
    <name type="scientific">Candidatus Marsarchaeota G2 archaeon OSP_D</name>
    <dbReference type="NCBI Taxonomy" id="1978157"/>
    <lineage>
        <taxon>Archaea</taxon>
        <taxon>Candidatus Marsarchaeota</taxon>
        <taxon>Candidatus Marsarchaeota group 2</taxon>
    </lineage>
</organism>
<comment type="pathway">
    <text evidence="4">Cofactor biosynthesis; 5,6,7,8-tetrahydromethanopterin biosynthesis.</text>
</comment>
<dbReference type="Pfam" id="PF02649">
    <property type="entry name" value="GCHY-1"/>
    <property type="match status" value="1"/>
</dbReference>
<accession>A0A2R6AKU7</accession>
<comment type="caution">
    <text evidence="6">The sequence shown here is derived from an EMBL/GenBank/DDBJ whole genome shotgun (WGS) entry which is preliminary data.</text>
</comment>
<feature type="site" description="May be catalytically important" evidence="4">
    <location>
        <position position="158"/>
    </location>
</feature>
<dbReference type="InterPro" id="IPR003801">
    <property type="entry name" value="GTP_cyclohydrolase_FolE2/MptA"/>
</dbReference>
<dbReference type="NCBIfam" id="TIGR00294">
    <property type="entry name" value="GTP cyclohydrolase MptA"/>
    <property type="match status" value="1"/>
</dbReference>
<comment type="subunit">
    <text evidence="4">Homodimer.</text>
</comment>
<keyword evidence="3 4" id="KW-0408">Iron</keyword>
<keyword evidence="1 4" id="KW-0479">Metal-binding</keyword>
<comment type="function">
    <text evidence="4">Converts GTP to 7,8-dihydro-D-neopterin 2',3'-cyclic phosphate, the first intermediate in the biosynthesis of coenzyme methanopterin.</text>
</comment>
<gene>
    <name evidence="4" type="primary">mptA</name>
    <name evidence="6" type="ORF">B9Q03_11375</name>
</gene>
<dbReference type="GO" id="GO:0003934">
    <property type="term" value="F:GTP cyclohydrolase I activity"/>
    <property type="evidence" value="ECO:0007669"/>
    <property type="project" value="InterPro"/>
</dbReference>
<evidence type="ECO:0000256" key="4">
    <source>
        <dbReference type="HAMAP-Rule" id="MF_01527"/>
    </source>
</evidence>
<dbReference type="HAMAP" id="MF_01527_A">
    <property type="entry name" value="GTP_cyclohydrol_A"/>
    <property type="match status" value="1"/>
</dbReference>
<dbReference type="InterPro" id="IPR022840">
    <property type="entry name" value="GTP_cyclohydrolase_MptA"/>
</dbReference>
<sequence length="318" mass="35615">MSNQPPDVQSERPAIPIPIGRVGLVNVVKEVVFNGSSKPYNVVASIDVYTDLPRTQRGLHMSRPGEAIMDIIESASSISIKTFEALCGEISKRTLEVTDGSTYVETRLRGKMVIRSRSRVNNRVTSEPIDVFASAKVVRDLNETVYSVGARTVGMTVCPCAMEVVRNYTKDVTRELFNQENLDVGDEFIASLLRNLPLASHVQRGAGSIVALGITPGIVDVYDLVEIIEQSMSAPIQDVLKRTDEASLVRMGFSRPRFVEDVVRNMAYELVQRYRDRLSQDTVFTLRQRNFESIHKHDVKAEIRSTLGELIRWVSDIE</sequence>
<evidence type="ECO:0000256" key="1">
    <source>
        <dbReference type="ARBA" id="ARBA00022723"/>
    </source>
</evidence>
<dbReference type="Gene3D" id="3.10.270.10">
    <property type="entry name" value="Urate Oxidase"/>
    <property type="match status" value="1"/>
</dbReference>
<dbReference type="PANTHER" id="PTHR36445:SF1">
    <property type="entry name" value="GTP CYCLOHYDROLASE MPTA"/>
    <property type="match status" value="1"/>
</dbReference>
<dbReference type="Proteomes" id="UP000240322">
    <property type="component" value="Unassembled WGS sequence"/>
</dbReference>
<evidence type="ECO:0000313" key="6">
    <source>
        <dbReference type="EMBL" id="PSN86987.1"/>
    </source>
</evidence>
<dbReference type="PANTHER" id="PTHR36445">
    <property type="entry name" value="GTP CYCLOHYDROLASE MPTA"/>
    <property type="match status" value="1"/>
</dbReference>
<dbReference type="GO" id="GO:2001118">
    <property type="term" value="P:tetrahydromethanopterin biosynthetic process"/>
    <property type="evidence" value="ECO:0007669"/>
    <property type="project" value="UniProtKB-UniRule"/>
</dbReference>
<name>A0A2R6AKU7_9ARCH</name>
<evidence type="ECO:0000313" key="7">
    <source>
        <dbReference type="Proteomes" id="UP000240322"/>
    </source>
</evidence>
<dbReference type="EC" id="3.5.4.39" evidence="4 5"/>
<dbReference type="GO" id="GO:0044682">
    <property type="term" value="F:GTP cyclohydrolase IV activity"/>
    <property type="evidence" value="ECO:0007669"/>
    <property type="project" value="UniProtKB-UniRule"/>
</dbReference>
<keyword evidence="2 4" id="KW-0378">Hydrolase</keyword>
<dbReference type="GO" id="GO:0005506">
    <property type="term" value="F:iron ion binding"/>
    <property type="evidence" value="ECO:0007669"/>
    <property type="project" value="UniProtKB-UniRule"/>
</dbReference>
<evidence type="ECO:0000256" key="2">
    <source>
        <dbReference type="ARBA" id="ARBA00022801"/>
    </source>
</evidence>
<dbReference type="EMBL" id="NEXE01000195">
    <property type="protein sequence ID" value="PSN86987.1"/>
    <property type="molecule type" value="Genomic_DNA"/>
</dbReference>